<dbReference type="AlphaFoldDB" id="A0A4Y2X553"/>
<proteinExistence type="predicted"/>
<comment type="caution">
    <text evidence="2">The sequence shown here is derived from an EMBL/GenBank/DDBJ whole genome shotgun (WGS) entry which is preliminary data.</text>
</comment>
<dbReference type="OrthoDB" id="6437545at2759"/>
<gene>
    <name evidence="1" type="ORF">AVEN_121878_1</name>
    <name evidence="2" type="ORF">AVEN_46035_1</name>
</gene>
<evidence type="ECO:0000313" key="3">
    <source>
        <dbReference type="Proteomes" id="UP000499080"/>
    </source>
</evidence>
<dbReference type="EMBL" id="BGPR01069498">
    <property type="protein sequence ID" value="GBO43132.1"/>
    <property type="molecule type" value="Genomic_DNA"/>
</dbReference>
<evidence type="ECO:0000313" key="2">
    <source>
        <dbReference type="EMBL" id="GBO43132.1"/>
    </source>
</evidence>
<sequence>MDLLEGGESQSYAYRILQELYPQIPIPFQRQPQNLTARYEAFTKNELPRIMKEVPIKKEPGYDGIDFIVLKPMCRTHPEILITFCNKCLSLQCFPNPLKTGVIVLFLTL</sequence>
<dbReference type="Proteomes" id="UP000499080">
    <property type="component" value="Unassembled WGS sequence"/>
</dbReference>
<reference evidence="2 3" key="1">
    <citation type="journal article" date="2019" name="Sci. Rep.">
        <title>Orb-weaving spider Araneus ventricosus genome elucidates the spidroin gene catalogue.</title>
        <authorList>
            <person name="Kono N."/>
            <person name="Nakamura H."/>
            <person name="Ohtoshi R."/>
            <person name="Moran D.A.P."/>
            <person name="Shinohara A."/>
            <person name="Yoshida Y."/>
            <person name="Fujiwara M."/>
            <person name="Mori M."/>
            <person name="Tomita M."/>
            <person name="Arakawa K."/>
        </authorList>
    </citation>
    <scope>NUCLEOTIDE SEQUENCE [LARGE SCALE GENOMIC DNA]</scope>
</reference>
<name>A0A4Y2X553_ARAVE</name>
<evidence type="ECO:0000313" key="1">
    <source>
        <dbReference type="EMBL" id="GBO42787.1"/>
    </source>
</evidence>
<keyword evidence="3" id="KW-1185">Reference proteome</keyword>
<accession>A0A4Y2X553</accession>
<dbReference type="EMBL" id="BGPR01069032">
    <property type="protein sequence ID" value="GBO42787.1"/>
    <property type="molecule type" value="Genomic_DNA"/>
</dbReference>
<organism evidence="2 3">
    <name type="scientific">Araneus ventricosus</name>
    <name type="common">Orbweaver spider</name>
    <name type="synonym">Epeira ventricosa</name>
    <dbReference type="NCBI Taxonomy" id="182803"/>
    <lineage>
        <taxon>Eukaryota</taxon>
        <taxon>Metazoa</taxon>
        <taxon>Ecdysozoa</taxon>
        <taxon>Arthropoda</taxon>
        <taxon>Chelicerata</taxon>
        <taxon>Arachnida</taxon>
        <taxon>Araneae</taxon>
        <taxon>Araneomorphae</taxon>
        <taxon>Entelegynae</taxon>
        <taxon>Araneoidea</taxon>
        <taxon>Araneidae</taxon>
        <taxon>Araneus</taxon>
    </lineage>
</organism>
<protein>
    <submittedName>
        <fullName evidence="2">Uncharacterized protein</fullName>
    </submittedName>
</protein>